<reference evidence="3" key="1">
    <citation type="submission" date="2022-08" db="EMBL/GenBank/DDBJ databases">
        <title>Complete Genome Sequences of 2 Bosea sp. soil isolates.</title>
        <authorList>
            <person name="Alvarez Arevalo M."/>
            <person name="Sterndorff E.B."/>
            <person name="Faurdal D."/>
            <person name="Joergensen T.S."/>
            <person name="Weber T."/>
        </authorList>
    </citation>
    <scope>NUCLEOTIDE SEQUENCE</scope>
    <source>
        <strain evidence="3">NBC_00436</strain>
    </source>
</reference>
<dbReference type="InterPro" id="IPR050923">
    <property type="entry name" value="Cell_Proc_Reg/RNA_Proc"/>
</dbReference>
<evidence type="ECO:0000256" key="1">
    <source>
        <dbReference type="SAM" id="MobiDB-lite"/>
    </source>
</evidence>
<dbReference type="InterPro" id="IPR008984">
    <property type="entry name" value="SMAD_FHA_dom_sf"/>
</dbReference>
<dbReference type="InterPro" id="IPR046883">
    <property type="entry name" value="T6SS_FHA_C"/>
</dbReference>
<proteinExistence type="predicted"/>
<dbReference type="NCBIfam" id="TIGR03354">
    <property type="entry name" value="VI_FHA"/>
    <property type="match status" value="1"/>
</dbReference>
<sequence>MALTLTIENETSLPDGGPLSVTTSGGRGLDIGRDQHLDWALPDPSRAVSGRHCEIRFRDGAWWLRDISTNGTFVNGGEHRVQSPYRLQNGDRLEIGHYIIAVAIVDEAGQASDAAPAPPPCAAQPEALWASSEDAAPPIARRDLMPPNHAKPVHAGFIDWAADIPAPSVEPAPLPARDWSPPAARADEFAWAPLQPQPLPPEEPVAPIPTPRRPPASSPAGANPWDEPAEDAPPPEPETEAAPAPIPAYAPPPFPTELAAPQPGSPQPISMGEFMQRFAKGAGVSPQALATQDPGAFAEQLGGLMRLIAEELKGLLAARAETKRIARSTSQTMIQAQDNNPLKFSPTVDDALQLIFGQPRSGYLDAKRAFDESFRDLKAHQIKTYSAMQHALKMLVEDLDPQAISEATAQDGGLGGLIGSRKAKMWEAYVARWDAKTAPYENGLVDAFMIYFAECYDRGGK</sequence>
<dbReference type="PROSITE" id="PS50006">
    <property type="entry name" value="FHA_DOMAIN"/>
    <property type="match status" value="1"/>
</dbReference>
<dbReference type="SUPFAM" id="SSF49879">
    <property type="entry name" value="SMAD/FHA domain"/>
    <property type="match status" value="1"/>
</dbReference>
<feature type="region of interest" description="Disordered" evidence="1">
    <location>
        <begin position="192"/>
        <end position="270"/>
    </location>
</feature>
<feature type="domain" description="FHA" evidence="2">
    <location>
        <begin position="29"/>
        <end position="79"/>
    </location>
</feature>
<dbReference type="EMBL" id="CP102774">
    <property type="protein sequence ID" value="UZF89280.1"/>
    <property type="molecule type" value="Genomic_DNA"/>
</dbReference>
<feature type="compositionally biased region" description="Pro residues" evidence="1">
    <location>
        <begin position="195"/>
        <end position="217"/>
    </location>
</feature>
<evidence type="ECO:0000259" key="2">
    <source>
        <dbReference type="PROSITE" id="PS50006"/>
    </source>
</evidence>
<dbReference type="Gene3D" id="2.60.200.20">
    <property type="match status" value="1"/>
</dbReference>
<dbReference type="CDD" id="cd00060">
    <property type="entry name" value="FHA"/>
    <property type="match status" value="1"/>
</dbReference>
<name>A0A9E7ZNT9_9HYPH</name>
<feature type="compositionally biased region" description="Pro residues" evidence="1">
    <location>
        <begin position="244"/>
        <end position="255"/>
    </location>
</feature>
<organism evidence="3">
    <name type="scientific">Bosea sp. NBC_00436</name>
    <dbReference type="NCBI Taxonomy" id="2969620"/>
    <lineage>
        <taxon>Bacteria</taxon>
        <taxon>Pseudomonadati</taxon>
        <taxon>Pseudomonadota</taxon>
        <taxon>Alphaproteobacteria</taxon>
        <taxon>Hyphomicrobiales</taxon>
        <taxon>Boseaceae</taxon>
        <taxon>Bosea</taxon>
    </lineage>
</organism>
<dbReference type="AlphaFoldDB" id="A0A9E7ZNT9"/>
<feature type="compositionally biased region" description="Polar residues" evidence="1">
    <location>
        <begin position="1"/>
        <end position="12"/>
    </location>
</feature>
<dbReference type="Pfam" id="PF20232">
    <property type="entry name" value="T6SS_FHA_C"/>
    <property type="match status" value="1"/>
</dbReference>
<evidence type="ECO:0000313" key="3">
    <source>
        <dbReference type="EMBL" id="UZF89280.1"/>
    </source>
</evidence>
<dbReference type="InterPro" id="IPR017735">
    <property type="entry name" value="T6SS_FHA"/>
</dbReference>
<protein>
    <submittedName>
        <fullName evidence="3">Type VI secretion system-associated FHA domain protein TagH</fullName>
    </submittedName>
</protein>
<dbReference type="InterPro" id="IPR000253">
    <property type="entry name" value="FHA_dom"/>
</dbReference>
<dbReference type="Pfam" id="PF00498">
    <property type="entry name" value="FHA"/>
    <property type="match status" value="1"/>
</dbReference>
<dbReference type="PANTHER" id="PTHR23308">
    <property type="entry name" value="NUCLEAR INHIBITOR OF PROTEIN PHOSPHATASE-1"/>
    <property type="match status" value="1"/>
</dbReference>
<gene>
    <name evidence="3" type="primary">tagH</name>
    <name evidence="3" type="ORF">NWE54_11060</name>
</gene>
<accession>A0A9E7ZNT9</accession>
<feature type="region of interest" description="Disordered" evidence="1">
    <location>
        <begin position="1"/>
        <end position="27"/>
    </location>
</feature>
<dbReference type="SMART" id="SM00240">
    <property type="entry name" value="FHA"/>
    <property type="match status" value="1"/>
</dbReference>